<evidence type="ECO:0000256" key="1">
    <source>
        <dbReference type="SAM" id="Phobius"/>
    </source>
</evidence>
<dbReference type="Proteomes" id="UP000664832">
    <property type="component" value="Unassembled WGS sequence"/>
</dbReference>
<feature type="transmembrane region" description="Helical" evidence="1">
    <location>
        <begin position="12"/>
        <end position="32"/>
    </location>
</feature>
<proteinExistence type="predicted"/>
<evidence type="ECO:0000313" key="3">
    <source>
        <dbReference type="Proteomes" id="UP000664832"/>
    </source>
</evidence>
<keyword evidence="3" id="KW-1185">Reference proteome</keyword>
<name>A0ABS3HYG5_9ENTE</name>
<protein>
    <submittedName>
        <fullName evidence="2">Uncharacterized protein</fullName>
    </submittedName>
</protein>
<dbReference type="EMBL" id="JAFLWI010000005">
    <property type="protein sequence ID" value="MBO0481509.1"/>
    <property type="molecule type" value="Genomic_DNA"/>
</dbReference>
<keyword evidence="1" id="KW-0472">Membrane</keyword>
<comment type="caution">
    <text evidence="2">The sequence shown here is derived from an EMBL/GenBank/DDBJ whole genome shotgun (WGS) entry which is preliminary data.</text>
</comment>
<keyword evidence="1" id="KW-0812">Transmembrane</keyword>
<organism evidence="2 3">
    <name type="scientific">Candidatus Enterococcus courvalinii</name>
    <dbReference type="NCBI Taxonomy" id="2815329"/>
    <lineage>
        <taxon>Bacteria</taxon>
        <taxon>Bacillati</taxon>
        <taxon>Bacillota</taxon>
        <taxon>Bacilli</taxon>
        <taxon>Lactobacillales</taxon>
        <taxon>Enterococcaceae</taxon>
        <taxon>Enterococcus</taxon>
    </lineage>
</organism>
<sequence>MGSGILLRDMPKIILLMFVGFFMILVVAYYSLNGYTQDSSVKSIQETLRTTAISNRDDSVRVEKGRFVLVKDDFEKDFKTKFNKGKNLNNETTDYEFDYLPDGKDGIKAIKVKVVSGKQTYQATCVLNVAD</sequence>
<evidence type="ECO:0000313" key="2">
    <source>
        <dbReference type="EMBL" id="MBO0481509.1"/>
    </source>
</evidence>
<keyword evidence="1" id="KW-1133">Transmembrane helix</keyword>
<accession>A0ABS3HYG5</accession>
<reference evidence="2 3" key="1">
    <citation type="submission" date="2021-03" db="EMBL/GenBank/DDBJ databases">
        <title>Enterococcal diversity collection.</title>
        <authorList>
            <person name="Gilmore M.S."/>
            <person name="Schwartzman J."/>
            <person name="Van Tyne D."/>
            <person name="Martin M."/>
            <person name="Earl A.M."/>
            <person name="Manson A.L."/>
            <person name="Straub T."/>
            <person name="Salamzade R."/>
            <person name="Saavedra J."/>
            <person name="Lebreton F."/>
            <person name="Prichula J."/>
            <person name="Schaufler K."/>
            <person name="Gaca A."/>
            <person name="Sgardioli B."/>
            <person name="Wagenaar J."/>
            <person name="Strong T."/>
        </authorList>
    </citation>
    <scope>NUCLEOTIDE SEQUENCE [LARGE SCALE GENOMIC DNA]</scope>
    <source>
        <strain evidence="2 3">MSG2901</strain>
    </source>
</reference>
<gene>
    <name evidence="2" type="ORF">JZO71_04110</name>
</gene>